<dbReference type="EMBL" id="CM027680">
    <property type="protein sequence ID" value="KAG0550546.1"/>
    <property type="molecule type" value="Genomic_DNA"/>
</dbReference>
<dbReference type="Pfam" id="PF00646">
    <property type="entry name" value="F-box"/>
    <property type="match status" value="1"/>
</dbReference>
<dbReference type="InterPro" id="IPR017451">
    <property type="entry name" value="F-box-assoc_interact_dom"/>
</dbReference>
<accession>A0A921S2Q8</accession>
<reference evidence="2" key="1">
    <citation type="journal article" date="2019" name="BMC Genomics">
        <title>A new reference genome for Sorghum bicolor reveals high levels of sequence similarity between sweet and grain genotypes: implications for the genetics of sugar metabolism.</title>
        <authorList>
            <person name="Cooper E.A."/>
            <person name="Brenton Z.W."/>
            <person name="Flinn B.S."/>
            <person name="Jenkins J."/>
            <person name="Shu S."/>
            <person name="Flowers D."/>
            <person name="Luo F."/>
            <person name="Wang Y."/>
            <person name="Xia P."/>
            <person name="Barry K."/>
            <person name="Daum C."/>
            <person name="Lipzen A."/>
            <person name="Yoshinaga Y."/>
            <person name="Schmutz J."/>
            <person name="Saski C."/>
            <person name="Vermerris W."/>
            <person name="Kresovich S."/>
        </authorList>
    </citation>
    <scope>NUCLEOTIDE SEQUENCE</scope>
</reference>
<evidence type="ECO:0000259" key="1">
    <source>
        <dbReference type="SMART" id="SM00256"/>
    </source>
</evidence>
<comment type="caution">
    <text evidence="2">The sequence shown here is derived from an EMBL/GenBank/DDBJ whole genome shotgun (WGS) entry which is preliminary data.</text>
</comment>
<dbReference type="PANTHER" id="PTHR35546">
    <property type="entry name" value="F-BOX PROTEIN INTERACTION DOMAIN PROTEIN-RELATED"/>
    <property type="match status" value="1"/>
</dbReference>
<feature type="domain" description="F-box" evidence="1">
    <location>
        <begin position="80"/>
        <end position="118"/>
    </location>
</feature>
<evidence type="ECO:0000313" key="2">
    <source>
        <dbReference type="EMBL" id="KAG0550546.1"/>
    </source>
</evidence>
<reference evidence="2" key="2">
    <citation type="submission" date="2020-10" db="EMBL/GenBank/DDBJ databases">
        <authorList>
            <person name="Cooper E.A."/>
            <person name="Brenton Z.W."/>
            <person name="Flinn B.S."/>
            <person name="Jenkins J."/>
            <person name="Shu S."/>
            <person name="Flowers D."/>
            <person name="Luo F."/>
            <person name="Wang Y."/>
            <person name="Xia P."/>
            <person name="Barry K."/>
            <person name="Daum C."/>
            <person name="Lipzen A."/>
            <person name="Yoshinaga Y."/>
            <person name="Schmutz J."/>
            <person name="Saski C."/>
            <person name="Vermerris W."/>
            <person name="Kresovich S."/>
        </authorList>
    </citation>
    <scope>NUCLEOTIDE SEQUENCE</scope>
</reference>
<name>A0A921S2Q8_SORBI</name>
<dbReference type="InterPro" id="IPR055290">
    <property type="entry name" value="At3g26010-like"/>
</dbReference>
<dbReference type="Gene3D" id="1.20.1280.50">
    <property type="match status" value="1"/>
</dbReference>
<dbReference type="Pfam" id="PF07734">
    <property type="entry name" value="FBA_1"/>
    <property type="match status" value="1"/>
</dbReference>
<dbReference type="SUPFAM" id="SSF81383">
    <property type="entry name" value="F-box domain"/>
    <property type="match status" value="1"/>
</dbReference>
<protein>
    <recommendedName>
        <fullName evidence="1">F-box domain-containing protein</fullName>
    </recommendedName>
</protein>
<dbReference type="PANTHER" id="PTHR35546:SF105">
    <property type="entry name" value="OS05G0139200 PROTEIN"/>
    <property type="match status" value="1"/>
</dbReference>
<proteinExistence type="predicted"/>
<dbReference type="AlphaFoldDB" id="A0A921S2Q8"/>
<dbReference type="SMART" id="SM00256">
    <property type="entry name" value="FBOX"/>
    <property type="match status" value="1"/>
</dbReference>
<dbReference type="NCBIfam" id="TIGR01640">
    <property type="entry name" value="F_box_assoc_1"/>
    <property type="match status" value="1"/>
</dbReference>
<evidence type="ECO:0000313" key="3">
    <source>
        <dbReference type="Proteomes" id="UP000807115"/>
    </source>
</evidence>
<dbReference type="Proteomes" id="UP000807115">
    <property type="component" value="Chromosome 1"/>
</dbReference>
<dbReference type="InterPro" id="IPR006527">
    <property type="entry name" value="F-box-assoc_dom_typ1"/>
</dbReference>
<dbReference type="InterPro" id="IPR036047">
    <property type="entry name" value="F-box-like_dom_sf"/>
</dbReference>
<dbReference type="InterPro" id="IPR001810">
    <property type="entry name" value="F-box_dom"/>
</dbReference>
<sequence length="437" mass="49490">MFCNPVQLLSTGLGGVGARAPIHNCSCAQSSIPPSSTPVPSPPPRQRLRFHRRRPCFANRQIQRIQMEAAPKKSNPADSLTVNLLVEILRRLPVRSLCRFKCVSRSWYRLISNPHHRMPQTLAGFFYHSFNGERFPRRAHHFTNVTGKGVPFIYPSFSFLPVPSKDVVLRDSCNGLLLCTCYEPSPNDGNNFHYVVCNPATKKWLMFPGGNWDADCVRTARLGFDPTVSSHFHVIECVVDPSDDCVIGVKIYSSKTATWNFKESQSKWGDSVMLDDTSRSVFLNGFMHMLTYASGIIVVDMEGKIWRKIPMRGADLSGGSIHQTQGRLCLLNVDIHNPSNLSIWILEDHGSNKWTLKHTVSTMRLFRQKNIQFDGPGGYNVIAVHPECNLIFFVYGWDQTLMAYEVDRKVRVIRKLGRDCSGPYLPYVPLFLEQLAE</sequence>
<dbReference type="CDD" id="cd22157">
    <property type="entry name" value="F-box_AtFBW1-like"/>
    <property type="match status" value="1"/>
</dbReference>
<organism evidence="2 3">
    <name type="scientific">Sorghum bicolor</name>
    <name type="common">Sorghum</name>
    <name type="synonym">Sorghum vulgare</name>
    <dbReference type="NCBI Taxonomy" id="4558"/>
    <lineage>
        <taxon>Eukaryota</taxon>
        <taxon>Viridiplantae</taxon>
        <taxon>Streptophyta</taxon>
        <taxon>Embryophyta</taxon>
        <taxon>Tracheophyta</taxon>
        <taxon>Spermatophyta</taxon>
        <taxon>Magnoliopsida</taxon>
        <taxon>Liliopsida</taxon>
        <taxon>Poales</taxon>
        <taxon>Poaceae</taxon>
        <taxon>PACMAD clade</taxon>
        <taxon>Panicoideae</taxon>
        <taxon>Andropogonodae</taxon>
        <taxon>Andropogoneae</taxon>
        <taxon>Sorghinae</taxon>
        <taxon>Sorghum</taxon>
    </lineage>
</organism>
<gene>
    <name evidence="2" type="ORF">BDA96_01G347500</name>
</gene>